<dbReference type="Proteomes" id="UP001232245">
    <property type="component" value="Unassembled WGS sequence"/>
</dbReference>
<dbReference type="Gene3D" id="1.10.10.10">
    <property type="entry name" value="Winged helix-like DNA-binding domain superfamily/Winged helix DNA-binding domain"/>
    <property type="match status" value="1"/>
</dbReference>
<dbReference type="SMART" id="SM00345">
    <property type="entry name" value="HTH_GNTR"/>
    <property type="match status" value="1"/>
</dbReference>
<feature type="domain" description="HTH gntR-type" evidence="5">
    <location>
        <begin position="10"/>
        <end position="78"/>
    </location>
</feature>
<dbReference type="EMBL" id="JAUSTZ010000005">
    <property type="protein sequence ID" value="MDQ0226485.1"/>
    <property type="molecule type" value="Genomic_DNA"/>
</dbReference>
<accession>A0ABT9Z397</accession>
<dbReference type="SUPFAM" id="SSF46785">
    <property type="entry name" value="Winged helix' DNA-binding domain"/>
    <property type="match status" value="1"/>
</dbReference>
<organism evidence="6 7">
    <name type="scientific">Metabacillus niabensis</name>
    <dbReference type="NCBI Taxonomy" id="324854"/>
    <lineage>
        <taxon>Bacteria</taxon>
        <taxon>Bacillati</taxon>
        <taxon>Bacillota</taxon>
        <taxon>Bacilli</taxon>
        <taxon>Bacillales</taxon>
        <taxon>Bacillaceae</taxon>
        <taxon>Metabacillus</taxon>
    </lineage>
</organism>
<keyword evidence="3" id="KW-0804">Transcription</keyword>
<feature type="region of interest" description="Disordered" evidence="4">
    <location>
        <begin position="120"/>
        <end position="139"/>
    </location>
</feature>
<gene>
    <name evidence="6" type="ORF">J2S02_002830</name>
</gene>
<evidence type="ECO:0000313" key="7">
    <source>
        <dbReference type="Proteomes" id="UP001232245"/>
    </source>
</evidence>
<dbReference type="PROSITE" id="PS50949">
    <property type="entry name" value="HTH_GNTR"/>
    <property type="match status" value="1"/>
</dbReference>
<reference evidence="6 7" key="1">
    <citation type="submission" date="2023-07" db="EMBL/GenBank/DDBJ databases">
        <title>Genomic Encyclopedia of Type Strains, Phase IV (KMG-IV): sequencing the most valuable type-strain genomes for metagenomic binning, comparative biology and taxonomic classification.</title>
        <authorList>
            <person name="Goeker M."/>
        </authorList>
    </citation>
    <scope>NUCLEOTIDE SEQUENCE [LARGE SCALE GENOMIC DNA]</scope>
    <source>
        <strain evidence="6 7">DSM 17723</strain>
    </source>
</reference>
<keyword evidence="2" id="KW-0238">DNA-binding</keyword>
<evidence type="ECO:0000256" key="2">
    <source>
        <dbReference type="ARBA" id="ARBA00023125"/>
    </source>
</evidence>
<protein>
    <submittedName>
        <fullName evidence="6">GntR family transcriptional regulator</fullName>
    </submittedName>
</protein>
<sequence>MFQLDVRSRKPIYEQLVDKIKELIINQILKPDEQLPSVRVLSSQLTVNPNTIQRAYRELEQQGYIYSIKGKGNFVSKINIVSNEQKLTELKIDIQKLIAEAIYLGLTKEDLYEIYEKAHPNKKSGSASFSPDKHKTQMK</sequence>
<dbReference type="PANTHER" id="PTHR38445">
    <property type="entry name" value="HTH-TYPE TRANSCRIPTIONAL REPRESSOR YTRA"/>
    <property type="match status" value="1"/>
</dbReference>
<dbReference type="RefSeq" id="WP_095300561.1">
    <property type="nucleotide sequence ID" value="NZ_CADEPK010000030.1"/>
</dbReference>
<dbReference type="InterPro" id="IPR036388">
    <property type="entry name" value="WH-like_DNA-bd_sf"/>
</dbReference>
<dbReference type="InterPro" id="IPR000524">
    <property type="entry name" value="Tscrpt_reg_HTH_GntR"/>
</dbReference>
<evidence type="ECO:0000259" key="5">
    <source>
        <dbReference type="PROSITE" id="PS50949"/>
    </source>
</evidence>
<evidence type="ECO:0000256" key="1">
    <source>
        <dbReference type="ARBA" id="ARBA00023015"/>
    </source>
</evidence>
<dbReference type="InterPro" id="IPR036390">
    <property type="entry name" value="WH_DNA-bd_sf"/>
</dbReference>
<keyword evidence="7" id="KW-1185">Reference proteome</keyword>
<dbReference type="Pfam" id="PF00392">
    <property type="entry name" value="GntR"/>
    <property type="match status" value="1"/>
</dbReference>
<evidence type="ECO:0000256" key="3">
    <source>
        <dbReference type="ARBA" id="ARBA00023163"/>
    </source>
</evidence>
<name>A0ABT9Z397_9BACI</name>
<dbReference type="PANTHER" id="PTHR38445:SF7">
    <property type="entry name" value="GNTR-FAMILY TRANSCRIPTIONAL REGULATOR"/>
    <property type="match status" value="1"/>
</dbReference>
<dbReference type="CDD" id="cd07377">
    <property type="entry name" value="WHTH_GntR"/>
    <property type="match status" value="1"/>
</dbReference>
<keyword evidence="1" id="KW-0805">Transcription regulation</keyword>
<evidence type="ECO:0000256" key="4">
    <source>
        <dbReference type="SAM" id="MobiDB-lite"/>
    </source>
</evidence>
<evidence type="ECO:0000313" key="6">
    <source>
        <dbReference type="EMBL" id="MDQ0226485.1"/>
    </source>
</evidence>
<proteinExistence type="predicted"/>
<comment type="caution">
    <text evidence="6">The sequence shown here is derived from an EMBL/GenBank/DDBJ whole genome shotgun (WGS) entry which is preliminary data.</text>
</comment>